<evidence type="ECO:0000313" key="1">
    <source>
        <dbReference type="EMBL" id="KAK1408746.1"/>
    </source>
</evidence>
<reference evidence="1" key="1">
    <citation type="journal article" date="2023" name="bioRxiv">
        <title>Improved chromosome-level genome assembly for marigold (Tagetes erecta).</title>
        <authorList>
            <person name="Jiang F."/>
            <person name="Yuan L."/>
            <person name="Wang S."/>
            <person name="Wang H."/>
            <person name="Xu D."/>
            <person name="Wang A."/>
            <person name="Fan W."/>
        </authorList>
    </citation>
    <scope>NUCLEOTIDE SEQUENCE</scope>
    <source>
        <strain evidence="1">WSJ</strain>
        <tissue evidence="1">Leaf</tissue>
    </source>
</reference>
<protein>
    <submittedName>
        <fullName evidence="1">Uncharacterized protein</fullName>
    </submittedName>
</protein>
<evidence type="ECO:0000313" key="2">
    <source>
        <dbReference type="Proteomes" id="UP001229421"/>
    </source>
</evidence>
<organism evidence="1 2">
    <name type="scientific">Tagetes erecta</name>
    <name type="common">African marigold</name>
    <dbReference type="NCBI Taxonomy" id="13708"/>
    <lineage>
        <taxon>Eukaryota</taxon>
        <taxon>Viridiplantae</taxon>
        <taxon>Streptophyta</taxon>
        <taxon>Embryophyta</taxon>
        <taxon>Tracheophyta</taxon>
        <taxon>Spermatophyta</taxon>
        <taxon>Magnoliopsida</taxon>
        <taxon>eudicotyledons</taxon>
        <taxon>Gunneridae</taxon>
        <taxon>Pentapetalae</taxon>
        <taxon>asterids</taxon>
        <taxon>campanulids</taxon>
        <taxon>Asterales</taxon>
        <taxon>Asteraceae</taxon>
        <taxon>Asteroideae</taxon>
        <taxon>Heliantheae alliance</taxon>
        <taxon>Tageteae</taxon>
        <taxon>Tagetes</taxon>
    </lineage>
</organism>
<sequence>MQSGSRENPFPNFSIFEGVSCSFSPVQTPKFPTFLFLLCFFSENGHLVNIHWFVNIFPGFTTAVLRSDSHPGINLIKANKESEVNKTTQKRHPSIHPSIHSGPGEPENCCHGWLILRENMVFLEVAKL</sequence>
<dbReference type="AlphaFoldDB" id="A0AAD8JU65"/>
<keyword evidence="2" id="KW-1185">Reference proteome</keyword>
<accession>A0AAD8JU65</accession>
<dbReference type="Proteomes" id="UP001229421">
    <property type="component" value="Unassembled WGS sequence"/>
</dbReference>
<proteinExistence type="predicted"/>
<gene>
    <name evidence="1" type="ORF">QVD17_40770</name>
</gene>
<comment type="caution">
    <text evidence="1">The sequence shown here is derived from an EMBL/GenBank/DDBJ whole genome shotgun (WGS) entry which is preliminary data.</text>
</comment>
<dbReference type="EMBL" id="JAUHHV010000011">
    <property type="protein sequence ID" value="KAK1408746.1"/>
    <property type="molecule type" value="Genomic_DNA"/>
</dbReference>
<name>A0AAD8JU65_TARER</name>